<dbReference type="Gene3D" id="3.50.50.60">
    <property type="entry name" value="FAD/NAD(P)-binding domain"/>
    <property type="match status" value="1"/>
</dbReference>
<protein>
    <recommendedName>
        <fullName evidence="3">Monooxygenase</fullName>
    </recommendedName>
</protein>
<dbReference type="EMBL" id="JABCKV010000474">
    <property type="protein sequence ID" value="KAG5640854.1"/>
    <property type="molecule type" value="Genomic_DNA"/>
</dbReference>
<evidence type="ECO:0000313" key="1">
    <source>
        <dbReference type="EMBL" id="KAG5640854.1"/>
    </source>
</evidence>
<keyword evidence="2" id="KW-1185">Reference proteome</keyword>
<reference evidence="1" key="1">
    <citation type="submission" date="2020-07" db="EMBL/GenBank/DDBJ databases">
        <authorList>
            <person name="Nieuwenhuis M."/>
            <person name="Van De Peppel L.J.J."/>
        </authorList>
    </citation>
    <scope>NUCLEOTIDE SEQUENCE</scope>
    <source>
        <strain evidence="1">AP01</strain>
        <tissue evidence="1">Mycelium</tissue>
    </source>
</reference>
<dbReference type="OrthoDB" id="66881at2759"/>
<evidence type="ECO:0000313" key="2">
    <source>
        <dbReference type="Proteomes" id="UP000775547"/>
    </source>
</evidence>
<dbReference type="Proteomes" id="UP000775547">
    <property type="component" value="Unassembled WGS sequence"/>
</dbReference>
<evidence type="ECO:0008006" key="3">
    <source>
        <dbReference type="Google" id="ProtNLM"/>
    </source>
</evidence>
<reference evidence="1" key="2">
    <citation type="submission" date="2021-10" db="EMBL/GenBank/DDBJ databases">
        <title>Phylogenomics reveals ancestral predisposition of the termite-cultivated fungus Termitomyces towards a domesticated lifestyle.</title>
        <authorList>
            <person name="Auxier B."/>
            <person name="Grum-Grzhimaylo A."/>
            <person name="Cardenas M.E."/>
            <person name="Lodge J.D."/>
            <person name="Laessoe T."/>
            <person name="Pedersen O."/>
            <person name="Smith M.E."/>
            <person name="Kuyper T.W."/>
            <person name="Franco-Molano E.A."/>
            <person name="Baroni T.J."/>
            <person name="Aanen D.K."/>
        </authorList>
    </citation>
    <scope>NUCLEOTIDE SEQUENCE</scope>
    <source>
        <strain evidence="1">AP01</strain>
        <tissue evidence="1">Mycelium</tissue>
    </source>
</reference>
<dbReference type="InterPro" id="IPR036188">
    <property type="entry name" value="FAD/NAD-bd_sf"/>
</dbReference>
<gene>
    <name evidence="1" type="ORF">DXG03_006819</name>
</gene>
<accession>A0A9P7FYY3</accession>
<organism evidence="1 2">
    <name type="scientific">Asterophora parasitica</name>
    <dbReference type="NCBI Taxonomy" id="117018"/>
    <lineage>
        <taxon>Eukaryota</taxon>
        <taxon>Fungi</taxon>
        <taxon>Dikarya</taxon>
        <taxon>Basidiomycota</taxon>
        <taxon>Agaricomycotina</taxon>
        <taxon>Agaricomycetes</taxon>
        <taxon>Agaricomycetidae</taxon>
        <taxon>Agaricales</taxon>
        <taxon>Tricholomatineae</taxon>
        <taxon>Lyophyllaceae</taxon>
        <taxon>Asterophora</taxon>
    </lineage>
</organism>
<proteinExistence type="predicted"/>
<sequence>MTLATRPHFVLNILLRRLPLNVTVVPEIKRFLPPGRTIDTSQVELSNGTVITGINTIIFATGFRYTFPFLPQYHNSSVKNDHDVENEHPRPIVTDGTHLRALYLDIFYIEEPTLGFVDMNIGMQSFTYGEYIGVALTKVWAGTAHIPNTRELWRRQEQRVNGLGGYGKHFQFLGTVKTQQNIRYFLGWLNAAAVKYGGRQIDGINPENEQISATWSKARFGNDIFLGAPANLTSTGCGSTGGVDVEHRLGGQVVTGSDLVDWYNDAW</sequence>
<dbReference type="AlphaFoldDB" id="A0A9P7FYY3"/>
<comment type="caution">
    <text evidence="1">The sequence shown here is derived from an EMBL/GenBank/DDBJ whole genome shotgun (WGS) entry which is preliminary data.</text>
</comment>
<name>A0A9P7FYY3_9AGAR</name>